<gene>
    <name evidence="2" type="ORF">BJX63DRAFT_430160</name>
</gene>
<comment type="caution">
    <text evidence="2">The sequence shown here is derived from an EMBL/GenBank/DDBJ whole genome shotgun (WGS) entry which is preliminary data.</text>
</comment>
<keyword evidence="3" id="KW-1185">Reference proteome</keyword>
<feature type="compositionally biased region" description="Acidic residues" evidence="1">
    <location>
        <begin position="8"/>
        <end position="20"/>
    </location>
</feature>
<protein>
    <submittedName>
        <fullName evidence="2">Uncharacterized protein</fullName>
    </submittedName>
</protein>
<evidence type="ECO:0000256" key="1">
    <source>
        <dbReference type="SAM" id="MobiDB-lite"/>
    </source>
</evidence>
<evidence type="ECO:0000313" key="2">
    <source>
        <dbReference type="EMBL" id="KAL2816461.1"/>
    </source>
</evidence>
<dbReference type="Proteomes" id="UP001610334">
    <property type="component" value="Unassembled WGS sequence"/>
</dbReference>
<reference evidence="2 3" key="1">
    <citation type="submission" date="2024-07" db="EMBL/GenBank/DDBJ databases">
        <title>Section-level genome sequencing and comparative genomics of Aspergillus sections Usti and Cavernicolus.</title>
        <authorList>
            <consortium name="Lawrence Berkeley National Laboratory"/>
            <person name="Nybo J.L."/>
            <person name="Vesth T.C."/>
            <person name="Theobald S."/>
            <person name="Frisvad J.C."/>
            <person name="Larsen T.O."/>
            <person name="Kjaerboelling I."/>
            <person name="Rothschild-Mancinelli K."/>
            <person name="Lyhne E.K."/>
            <person name="Kogle M.E."/>
            <person name="Barry K."/>
            <person name="Clum A."/>
            <person name="Na H."/>
            <person name="Ledsgaard L."/>
            <person name="Lin J."/>
            <person name="Lipzen A."/>
            <person name="Kuo A."/>
            <person name="Riley R."/>
            <person name="Mondo S."/>
            <person name="Labutti K."/>
            <person name="Haridas S."/>
            <person name="Pangalinan J."/>
            <person name="Salamov A.A."/>
            <person name="Simmons B.A."/>
            <person name="Magnuson J.K."/>
            <person name="Chen J."/>
            <person name="Drula E."/>
            <person name="Henrissat B."/>
            <person name="Wiebenga A."/>
            <person name="Lubbers R.J."/>
            <person name="Gomes A.C."/>
            <person name="Makela M.R."/>
            <person name="Stajich J."/>
            <person name="Grigoriev I.V."/>
            <person name="Mortensen U.H."/>
            <person name="De Vries R.P."/>
            <person name="Baker S.E."/>
            <person name="Andersen M.R."/>
        </authorList>
    </citation>
    <scope>NUCLEOTIDE SEQUENCE [LARGE SCALE GENOMIC DNA]</scope>
    <source>
        <strain evidence="2 3">CBS 588.65</strain>
    </source>
</reference>
<organism evidence="2 3">
    <name type="scientific">Aspergillus granulosus</name>
    <dbReference type="NCBI Taxonomy" id="176169"/>
    <lineage>
        <taxon>Eukaryota</taxon>
        <taxon>Fungi</taxon>
        <taxon>Dikarya</taxon>
        <taxon>Ascomycota</taxon>
        <taxon>Pezizomycotina</taxon>
        <taxon>Eurotiomycetes</taxon>
        <taxon>Eurotiomycetidae</taxon>
        <taxon>Eurotiales</taxon>
        <taxon>Aspergillaceae</taxon>
        <taxon>Aspergillus</taxon>
        <taxon>Aspergillus subgen. Nidulantes</taxon>
    </lineage>
</organism>
<name>A0ABR4HM19_9EURO</name>
<proteinExistence type="predicted"/>
<accession>A0ABR4HM19</accession>
<dbReference type="EMBL" id="JBFXLT010000022">
    <property type="protein sequence ID" value="KAL2816461.1"/>
    <property type="molecule type" value="Genomic_DNA"/>
</dbReference>
<sequence>MPTRTGDEHDDEPEDVTGPDDDLTLCTMSYDHLDSLTAFSIDCLVPCVFETILMMLQNDTDTLAENYSGRFKAYSEAVVEFALPTIHEYYYIDNGKDYFKCVGAKVQRFCPTCQHSHGDLASGIRWYYCVHDKDDNYF</sequence>
<feature type="region of interest" description="Disordered" evidence="1">
    <location>
        <begin position="1"/>
        <end position="20"/>
    </location>
</feature>
<evidence type="ECO:0000313" key="3">
    <source>
        <dbReference type="Proteomes" id="UP001610334"/>
    </source>
</evidence>